<feature type="non-terminal residue" evidence="2">
    <location>
        <position position="1"/>
    </location>
</feature>
<organism evidence="2 3">
    <name type="scientific">Westerdykella ornata</name>
    <dbReference type="NCBI Taxonomy" id="318751"/>
    <lineage>
        <taxon>Eukaryota</taxon>
        <taxon>Fungi</taxon>
        <taxon>Dikarya</taxon>
        <taxon>Ascomycota</taxon>
        <taxon>Pezizomycotina</taxon>
        <taxon>Dothideomycetes</taxon>
        <taxon>Pleosporomycetidae</taxon>
        <taxon>Pleosporales</taxon>
        <taxon>Sporormiaceae</taxon>
        <taxon>Westerdykella</taxon>
    </lineage>
</organism>
<evidence type="ECO:0000259" key="1">
    <source>
        <dbReference type="Pfam" id="PF08031"/>
    </source>
</evidence>
<feature type="domain" description="Berberine/berberine-like" evidence="1">
    <location>
        <begin position="27"/>
        <end position="51"/>
    </location>
</feature>
<sequence length="59" mass="6725">KTRGSHLETIYMNDASRDQNPLASYPEANLSRLREIAQKYDPGRVFQVLQNDGFLLSKA</sequence>
<proteinExistence type="predicted"/>
<dbReference type="OrthoDB" id="2151789at2759"/>
<evidence type="ECO:0000313" key="2">
    <source>
        <dbReference type="EMBL" id="KAF2271689.1"/>
    </source>
</evidence>
<reference evidence="2" key="1">
    <citation type="journal article" date="2020" name="Stud. Mycol.">
        <title>101 Dothideomycetes genomes: a test case for predicting lifestyles and emergence of pathogens.</title>
        <authorList>
            <person name="Haridas S."/>
            <person name="Albert R."/>
            <person name="Binder M."/>
            <person name="Bloem J."/>
            <person name="Labutti K."/>
            <person name="Salamov A."/>
            <person name="Andreopoulos B."/>
            <person name="Baker S."/>
            <person name="Barry K."/>
            <person name="Bills G."/>
            <person name="Bluhm B."/>
            <person name="Cannon C."/>
            <person name="Castanera R."/>
            <person name="Culley D."/>
            <person name="Daum C."/>
            <person name="Ezra D."/>
            <person name="Gonzalez J."/>
            <person name="Henrissat B."/>
            <person name="Kuo A."/>
            <person name="Liang C."/>
            <person name="Lipzen A."/>
            <person name="Lutzoni F."/>
            <person name="Magnuson J."/>
            <person name="Mondo S."/>
            <person name="Nolan M."/>
            <person name="Ohm R."/>
            <person name="Pangilinan J."/>
            <person name="Park H.-J."/>
            <person name="Ramirez L."/>
            <person name="Alfaro M."/>
            <person name="Sun H."/>
            <person name="Tritt A."/>
            <person name="Yoshinaga Y."/>
            <person name="Zwiers L.-H."/>
            <person name="Turgeon B."/>
            <person name="Goodwin S."/>
            <person name="Spatafora J."/>
            <person name="Crous P."/>
            <person name="Grigoriev I."/>
        </authorList>
    </citation>
    <scope>NUCLEOTIDE SEQUENCE</scope>
    <source>
        <strain evidence="2">CBS 379.55</strain>
    </source>
</reference>
<evidence type="ECO:0000313" key="3">
    <source>
        <dbReference type="Proteomes" id="UP000800097"/>
    </source>
</evidence>
<gene>
    <name evidence="2" type="ORF">EI97DRAFT_387396</name>
</gene>
<dbReference type="GO" id="GO:0016491">
    <property type="term" value="F:oxidoreductase activity"/>
    <property type="evidence" value="ECO:0007669"/>
    <property type="project" value="InterPro"/>
</dbReference>
<keyword evidence="3" id="KW-1185">Reference proteome</keyword>
<protein>
    <recommendedName>
        <fullName evidence="1">Berberine/berberine-like domain-containing protein</fullName>
    </recommendedName>
</protein>
<dbReference type="AlphaFoldDB" id="A0A6A6J8Z9"/>
<name>A0A6A6J8Z9_WESOR</name>
<dbReference type="GO" id="GO:0050660">
    <property type="term" value="F:flavin adenine dinucleotide binding"/>
    <property type="evidence" value="ECO:0007669"/>
    <property type="project" value="InterPro"/>
</dbReference>
<accession>A0A6A6J8Z9</accession>
<dbReference type="EMBL" id="ML986535">
    <property type="protein sequence ID" value="KAF2271689.1"/>
    <property type="molecule type" value="Genomic_DNA"/>
</dbReference>
<dbReference type="Proteomes" id="UP000800097">
    <property type="component" value="Unassembled WGS sequence"/>
</dbReference>
<dbReference type="InterPro" id="IPR012951">
    <property type="entry name" value="BBE"/>
</dbReference>
<dbReference type="Pfam" id="PF08031">
    <property type="entry name" value="BBE"/>
    <property type="match status" value="1"/>
</dbReference>
<dbReference type="RefSeq" id="XP_033649228.1">
    <property type="nucleotide sequence ID" value="XM_033796116.1"/>
</dbReference>
<dbReference type="GeneID" id="54549291"/>